<proteinExistence type="inferred from homology"/>
<dbReference type="PANTHER" id="PTHR10091:SF0">
    <property type="entry name" value="GALACTOSE MUTAROTASE"/>
    <property type="match status" value="1"/>
</dbReference>
<evidence type="ECO:0000256" key="7">
    <source>
        <dbReference type="ARBA" id="ARBA00013185"/>
    </source>
</evidence>
<dbReference type="GO" id="GO:0004034">
    <property type="term" value="F:aldose 1-epimerase activity"/>
    <property type="evidence" value="ECO:0007669"/>
    <property type="project" value="UniProtKB-EC"/>
</dbReference>
<dbReference type="FunFam" id="2.70.98.10:FF:000003">
    <property type="entry name" value="Aldose 1-epimerase"/>
    <property type="match status" value="1"/>
</dbReference>
<dbReference type="CDD" id="cd09019">
    <property type="entry name" value="galactose_mutarotase_like"/>
    <property type="match status" value="1"/>
</dbReference>
<dbReference type="EC" id="5.1.3.3" evidence="7 14"/>
<reference evidence="18 19" key="1">
    <citation type="submission" date="2017-04" db="EMBL/GenBank/DDBJ databases">
        <authorList>
            <person name="Afonso C.L."/>
            <person name="Miller P.J."/>
            <person name="Scott M.A."/>
            <person name="Spackman E."/>
            <person name="Goraichik I."/>
            <person name="Dimitrov K.M."/>
            <person name="Suarez D.L."/>
            <person name="Swayne D.E."/>
        </authorList>
    </citation>
    <scope>NUCLEOTIDE SEQUENCE [LARGE SCALE GENOMIC DNA]</scope>
    <source>
        <strain evidence="18 19">DSM 11622</strain>
    </source>
</reference>
<dbReference type="InterPro" id="IPR014718">
    <property type="entry name" value="GH-type_carb-bd"/>
</dbReference>
<evidence type="ECO:0000256" key="15">
    <source>
        <dbReference type="PIRSR" id="PIRSR005096-1"/>
    </source>
</evidence>
<evidence type="ECO:0000256" key="13">
    <source>
        <dbReference type="ARBA" id="ARBA00023277"/>
    </source>
</evidence>
<dbReference type="InterPro" id="IPR015443">
    <property type="entry name" value="Aldose_1-epimerase"/>
</dbReference>
<evidence type="ECO:0000256" key="9">
    <source>
        <dbReference type="ARBA" id="ARBA00022490"/>
    </source>
</evidence>
<dbReference type="SUPFAM" id="SSF74650">
    <property type="entry name" value="Galactose mutarotase-like"/>
    <property type="match status" value="1"/>
</dbReference>
<comment type="subunit">
    <text evidence="6">Monomer.</text>
</comment>
<dbReference type="AlphaFoldDB" id="A0A1W1W4N4"/>
<keyword evidence="19" id="KW-1185">Reference proteome</keyword>
<comment type="similarity">
    <text evidence="5 14">Belongs to the aldose epimerase family.</text>
</comment>
<comment type="subcellular location">
    <subcellularLocation>
        <location evidence="3">Cytoplasm</location>
    </subcellularLocation>
</comment>
<comment type="cofactor">
    <cofactor evidence="2">
        <name>Ca(2+)</name>
        <dbReference type="ChEBI" id="CHEBI:29108"/>
    </cofactor>
</comment>
<accession>A0A1W1W4N4</accession>
<evidence type="ECO:0000256" key="8">
    <source>
        <dbReference type="ARBA" id="ARBA00014165"/>
    </source>
</evidence>
<evidence type="ECO:0000256" key="6">
    <source>
        <dbReference type="ARBA" id="ARBA00011245"/>
    </source>
</evidence>
<protein>
    <recommendedName>
        <fullName evidence="8 14">Aldose 1-epimerase</fullName>
        <ecNumber evidence="7 14">5.1.3.3</ecNumber>
    </recommendedName>
</protein>
<keyword evidence="10" id="KW-0597">Phosphoprotein</keyword>
<dbReference type="PANTHER" id="PTHR10091">
    <property type="entry name" value="ALDOSE-1-EPIMERASE"/>
    <property type="match status" value="1"/>
</dbReference>
<evidence type="ECO:0000256" key="5">
    <source>
        <dbReference type="ARBA" id="ARBA00006206"/>
    </source>
</evidence>
<evidence type="ECO:0000256" key="17">
    <source>
        <dbReference type="PIRSR" id="PIRSR005096-3"/>
    </source>
</evidence>
<keyword evidence="13 14" id="KW-0119">Carbohydrate metabolism</keyword>
<comment type="pathway">
    <text evidence="4 14">Carbohydrate metabolism; hexose metabolism.</text>
</comment>
<evidence type="ECO:0000256" key="10">
    <source>
        <dbReference type="ARBA" id="ARBA00022553"/>
    </source>
</evidence>
<feature type="binding site" evidence="17">
    <location>
        <begin position="162"/>
        <end position="163"/>
    </location>
    <ligand>
        <name>beta-D-galactose</name>
        <dbReference type="ChEBI" id="CHEBI:27667"/>
    </ligand>
</feature>
<dbReference type="InterPro" id="IPR018052">
    <property type="entry name" value="Ald1_epimerase_CS"/>
</dbReference>
<dbReference type="GO" id="GO:0033499">
    <property type="term" value="P:galactose catabolic process via UDP-galactose, Leloir pathway"/>
    <property type="evidence" value="ECO:0007669"/>
    <property type="project" value="TreeGrafter"/>
</dbReference>
<dbReference type="STRING" id="645990.SAMN00120144_1310"/>
<dbReference type="UniPathway" id="UPA00242"/>
<feature type="binding site" evidence="17">
    <location>
        <begin position="262"/>
        <end position="264"/>
    </location>
    <ligand>
        <name>beta-D-galactose</name>
        <dbReference type="ChEBI" id="CHEBI:27667"/>
    </ligand>
</feature>
<evidence type="ECO:0000256" key="3">
    <source>
        <dbReference type="ARBA" id="ARBA00004496"/>
    </source>
</evidence>
<keyword evidence="11" id="KW-0106">Calcium</keyword>
<dbReference type="InterPro" id="IPR011013">
    <property type="entry name" value="Gal_mutarotase_sf_dom"/>
</dbReference>
<comment type="catalytic activity">
    <reaction evidence="1 14">
        <text>alpha-D-glucose = beta-D-glucose</text>
        <dbReference type="Rhea" id="RHEA:10264"/>
        <dbReference type="ChEBI" id="CHEBI:15903"/>
        <dbReference type="ChEBI" id="CHEBI:17925"/>
        <dbReference type="EC" id="5.1.3.3"/>
    </reaction>
</comment>
<keyword evidence="12 14" id="KW-0413">Isomerase</keyword>
<evidence type="ECO:0000256" key="11">
    <source>
        <dbReference type="ARBA" id="ARBA00022837"/>
    </source>
</evidence>
<feature type="binding site" evidence="16">
    <location>
        <position position="328"/>
    </location>
    <ligand>
        <name>beta-D-galactose</name>
        <dbReference type="ChEBI" id="CHEBI:27667"/>
    </ligand>
</feature>
<evidence type="ECO:0000256" key="4">
    <source>
        <dbReference type="ARBA" id="ARBA00005028"/>
    </source>
</evidence>
<evidence type="ECO:0000256" key="12">
    <source>
        <dbReference type="ARBA" id="ARBA00023235"/>
    </source>
</evidence>
<keyword evidence="9" id="KW-0963">Cytoplasm</keyword>
<dbReference type="PIRSF" id="PIRSF005096">
    <property type="entry name" value="GALM"/>
    <property type="match status" value="1"/>
</dbReference>
<dbReference type="NCBIfam" id="NF008277">
    <property type="entry name" value="PRK11055.1"/>
    <property type="match status" value="1"/>
</dbReference>
<evidence type="ECO:0000313" key="19">
    <source>
        <dbReference type="Proteomes" id="UP000192266"/>
    </source>
</evidence>
<dbReference type="GO" id="GO:0030246">
    <property type="term" value="F:carbohydrate binding"/>
    <property type="evidence" value="ECO:0007669"/>
    <property type="project" value="InterPro"/>
</dbReference>
<evidence type="ECO:0000313" key="18">
    <source>
        <dbReference type="EMBL" id="SMC00556.1"/>
    </source>
</evidence>
<evidence type="ECO:0000256" key="1">
    <source>
        <dbReference type="ARBA" id="ARBA00001614"/>
    </source>
</evidence>
<dbReference type="Proteomes" id="UP000192266">
    <property type="component" value="Unassembled WGS sequence"/>
</dbReference>
<organism evidence="18 19">
    <name type="scientific">Hymenobacter roseosalivarius DSM 11622</name>
    <dbReference type="NCBI Taxonomy" id="645990"/>
    <lineage>
        <taxon>Bacteria</taxon>
        <taxon>Pseudomonadati</taxon>
        <taxon>Bacteroidota</taxon>
        <taxon>Cytophagia</taxon>
        <taxon>Cytophagales</taxon>
        <taxon>Hymenobacteraceae</taxon>
        <taxon>Hymenobacter</taxon>
    </lineage>
</organism>
<dbReference type="GO" id="GO:0006006">
    <property type="term" value="P:glucose metabolic process"/>
    <property type="evidence" value="ECO:0007669"/>
    <property type="project" value="TreeGrafter"/>
</dbReference>
<dbReference type="InterPro" id="IPR008183">
    <property type="entry name" value="Aldose_1/G6P_1-epimerase"/>
</dbReference>
<feature type="active site" description="Proton donor" evidence="15">
    <location>
        <position position="262"/>
    </location>
</feature>
<dbReference type="GO" id="GO:0005737">
    <property type="term" value="C:cytoplasm"/>
    <property type="evidence" value="ECO:0007669"/>
    <property type="project" value="UniProtKB-SubCell"/>
</dbReference>
<evidence type="ECO:0000256" key="14">
    <source>
        <dbReference type="PIRNR" id="PIRNR005096"/>
    </source>
</evidence>
<dbReference type="PROSITE" id="PS00545">
    <property type="entry name" value="ALDOSE_1_EPIMERASE"/>
    <property type="match status" value="1"/>
</dbReference>
<name>A0A1W1W4N4_9BACT</name>
<dbReference type="InterPro" id="IPR047215">
    <property type="entry name" value="Galactose_mutarotase-like"/>
</dbReference>
<gene>
    <name evidence="18" type="ORF">SAMN00120144_1310</name>
</gene>
<sequence length="430" mass="46108">MRKHFDQSFYYLTGLSPTAIDRLQPLFLLAMTTFSRASSLGANLAGVLLLAACNQQPASENANSAAADSTQTATTTMTAPAATSFGKTTDGTEVQLYTLTNAHGLQAKITNYGGTLTSLMVPDKNGQLGDIVLGFDSVSGYQSPAYVKSGPYFGALIGRYGNRIAGGKFTLDGKEYKLATNNGANHLHGGVKGFDKVVWQAKPGTSADGQNLTLTYTSKDGEEGYPGNLQVQVVYTLTNDDALRIDYTATTDKATPVNLTNHSYFNLNHGTAKDILGHQVTLNADRYTVVDAGLIPTGELRLVQNTPFDFTTPHTIGERIGQVEGGYDHNWVLKSSGSGMHQAAMVYEPTSGRTLTISTDQPGVQFYTGNFLDGTLTGKGGTRYVKNGGFCLETQHFPDSPNQPKFPTTILKPGETLRSSTVHQFGVKRD</sequence>
<dbReference type="Gene3D" id="2.70.98.10">
    <property type="match status" value="1"/>
</dbReference>
<evidence type="ECO:0000256" key="2">
    <source>
        <dbReference type="ARBA" id="ARBA00001913"/>
    </source>
</evidence>
<feature type="active site" description="Proton acceptor" evidence="15">
    <location>
        <position position="393"/>
    </location>
</feature>
<evidence type="ECO:0000256" key="16">
    <source>
        <dbReference type="PIRSR" id="PIRSR005096-2"/>
    </source>
</evidence>
<dbReference type="EMBL" id="FWWW01000104">
    <property type="protein sequence ID" value="SMC00556.1"/>
    <property type="molecule type" value="Genomic_DNA"/>
</dbReference>
<dbReference type="Pfam" id="PF01263">
    <property type="entry name" value="Aldose_epim"/>
    <property type="match status" value="1"/>
</dbReference>